<proteinExistence type="predicted"/>
<reference evidence="2 3" key="1">
    <citation type="submission" date="2023-10" db="EMBL/GenBank/DDBJ databases">
        <title>Bacteria for the degradation of biodegradable plastic PBAT(Polybutylene adipate terephthalate).</title>
        <authorList>
            <person name="Weon H.-Y."/>
            <person name="Yeon J."/>
        </authorList>
    </citation>
    <scope>NUCLEOTIDE SEQUENCE [LARGE SCALE GENOMIC DNA]</scope>
    <source>
        <strain evidence="2 3">SBD 7-3</strain>
    </source>
</reference>
<evidence type="ECO:0000313" key="2">
    <source>
        <dbReference type="EMBL" id="WOB08412.1"/>
    </source>
</evidence>
<protein>
    <recommendedName>
        <fullName evidence="4">Heat induced stress protein YflT</fullName>
    </recommendedName>
</protein>
<name>A0ABZ0CZK4_9BURK</name>
<evidence type="ECO:0000256" key="1">
    <source>
        <dbReference type="SAM" id="MobiDB-lite"/>
    </source>
</evidence>
<dbReference type="EMBL" id="CP136336">
    <property type="protein sequence ID" value="WOB08412.1"/>
    <property type="molecule type" value="Genomic_DNA"/>
</dbReference>
<dbReference type="Proteomes" id="UP001303946">
    <property type="component" value="Chromosome"/>
</dbReference>
<dbReference type="RefSeq" id="WP_316701158.1">
    <property type="nucleotide sequence ID" value="NZ_CP136336.1"/>
</dbReference>
<gene>
    <name evidence="2" type="ORF">RXV79_26370</name>
</gene>
<feature type="compositionally biased region" description="Basic and acidic residues" evidence="1">
    <location>
        <begin position="141"/>
        <end position="163"/>
    </location>
</feature>
<evidence type="ECO:0000313" key="3">
    <source>
        <dbReference type="Proteomes" id="UP001303946"/>
    </source>
</evidence>
<organism evidence="2 3">
    <name type="scientific">Piscinibacter gummiphilus</name>
    <dbReference type="NCBI Taxonomy" id="946333"/>
    <lineage>
        <taxon>Bacteria</taxon>
        <taxon>Pseudomonadati</taxon>
        <taxon>Pseudomonadota</taxon>
        <taxon>Betaproteobacteria</taxon>
        <taxon>Burkholderiales</taxon>
        <taxon>Sphaerotilaceae</taxon>
        <taxon>Piscinibacter</taxon>
    </lineage>
</organism>
<feature type="region of interest" description="Disordered" evidence="1">
    <location>
        <begin position="129"/>
        <end position="163"/>
    </location>
</feature>
<keyword evidence="3" id="KW-1185">Reference proteome</keyword>
<evidence type="ECO:0008006" key="4">
    <source>
        <dbReference type="Google" id="ProtNLM"/>
    </source>
</evidence>
<accession>A0ABZ0CZK4</accession>
<sequence>MDSKSHPETLGVFAPVGHVIVSFPTQQDMEAAADALRQAGFADEHLTRYTSDQMREQVDRDLAKASPLANLGQEINLARAHGELADQGYSFLVVKAKEEAEWTRVGDIARRFHAERAQRYGNFIIEELIEPSGDEQQTFESPDRGLDAQTRSGEEKDHAPHRR</sequence>